<proteinExistence type="predicted"/>
<comment type="caution">
    <text evidence="2">The sequence shown here is derived from an EMBL/GenBank/DDBJ whole genome shotgun (WGS) entry which is preliminary data.</text>
</comment>
<feature type="signal peptide" evidence="1">
    <location>
        <begin position="1"/>
        <end position="19"/>
    </location>
</feature>
<keyword evidence="3" id="KW-1185">Reference proteome</keyword>
<gene>
    <name evidence="2" type="ORF">ACFOSX_13235</name>
</gene>
<evidence type="ECO:0000313" key="2">
    <source>
        <dbReference type="EMBL" id="MFC3878196.1"/>
    </source>
</evidence>
<protein>
    <submittedName>
        <fullName evidence="2">Uncharacterized protein</fullName>
    </submittedName>
</protein>
<sequence>MKKSIVPFLAIFMAVSALSCKDLEKDIDDITNPAPTSENIGSTHYLNEDGIKIVLPDGFKKLSAYEYEQILKKIAPKKQLDAELKRLKEQRTMDGNFYLFFDEASGSTYTANTIPYTPISRKDATNLLSLIRKNQEEFLEDKNTNVIKVTAKYSAGVSAEVFKAIFKVDNTKTKTSYHQTGYFISSNDKTVMINLTTRDLVDFDPYIQKMVF</sequence>
<keyword evidence="1" id="KW-0732">Signal</keyword>
<accession>A0ABV8AN17</accession>
<dbReference type="Proteomes" id="UP001595812">
    <property type="component" value="Unassembled WGS sequence"/>
</dbReference>
<name>A0ABV8AN17_9FLAO</name>
<dbReference type="EMBL" id="JBHSAT010000023">
    <property type="protein sequence ID" value="MFC3878196.1"/>
    <property type="molecule type" value="Genomic_DNA"/>
</dbReference>
<organism evidence="2 3">
    <name type="scientific">Winogradskyella maritima</name>
    <dbReference type="NCBI Taxonomy" id="1517766"/>
    <lineage>
        <taxon>Bacteria</taxon>
        <taxon>Pseudomonadati</taxon>
        <taxon>Bacteroidota</taxon>
        <taxon>Flavobacteriia</taxon>
        <taxon>Flavobacteriales</taxon>
        <taxon>Flavobacteriaceae</taxon>
        <taxon>Winogradskyella</taxon>
    </lineage>
</organism>
<evidence type="ECO:0000256" key="1">
    <source>
        <dbReference type="SAM" id="SignalP"/>
    </source>
</evidence>
<dbReference type="RefSeq" id="WP_386102092.1">
    <property type="nucleotide sequence ID" value="NZ_JBHSAT010000023.1"/>
</dbReference>
<reference evidence="3" key="1">
    <citation type="journal article" date="2019" name="Int. J. Syst. Evol. Microbiol.">
        <title>The Global Catalogue of Microorganisms (GCM) 10K type strain sequencing project: providing services to taxonomists for standard genome sequencing and annotation.</title>
        <authorList>
            <consortium name="The Broad Institute Genomics Platform"/>
            <consortium name="The Broad Institute Genome Sequencing Center for Infectious Disease"/>
            <person name="Wu L."/>
            <person name="Ma J."/>
        </authorList>
    </citation>
    <scope>NUCLEOTIDE SEQUENCE [LARGE SCALE GENOMIC DNA]</scope>
    <source>
        <strain evidence="3">CECT 8979</strain>
    </source>
</reference>
<evidence type="ECO:0000313" key="3">
    <source>
        <dbReference type="Proteomes" id="UP001595812"/>
    </source>
</evidence>
<feature type="chain" id="PRO_5046241429" evidence="1">
    <location>
        <begin position="20"/>
        <end position="212"/>
    </location>
</feature>